<dbReference type="InterPro" id="IPR046357">
    <property type="entry name" value="PPIase_dom_sf"/>
</dbReference>
<feature type="signal peptide" evidence="8">
    <location>
        <begin position="1"/>
        <end position="23"/>
    </location>
</feature>
<name>A0A127K2U5_9RHOO</name>
<dbReference type="PANTHER" id="PTHR47245">
    <property type="entry name" value="PEPTIDYLPROLYL ISOMERASE"/>
    <property type="match status" value="1"/>
</dbReference>
<dbReference type="AlphaFoldDB" id="A0A127K2U5"/>
<dbReference type="EC" id="5.2.1.8" evidence="3"/>
<dbReference type="InterPro" id="IPR050245">
    <property type="entry name" value="PrsA_foldase"/>
</dbReference>
<evidence type="ECO:0000256" key="4">
    <source>
        <dbReference type="ARBA" id="ARBA00022729"/>
    </source>
</evidence>
<keyword evidence="11" id="KW-1185">Reference proteome</keyword>
<dbReference type="InterPro" id="IPR027304">
    <property type="entry name" value="Trigger_fact/SurA_dom_sf"/>
</dbReference>
<dbReference type="Gene3D" id="3.10.50.40">
    <property type="match status" value="1"/>
</dbReference>
<keyword evidence="5 7" id="KW-0697">Rotamase</keyword>
<organism evidence="10 11">
    <name type="scientific">Thauera humireducens</name>
    <dbReference type="NCBI Taxonomy" id="1134435"/>
    <lineage>
        <taxon>Bacteria</taxon>
        <taxon>Pseudomonadati</taxon>
        <taxon>Pseudomonadota</taxon>
        <taxon>Betaproteobacteria</taxon>
        <taxon>Rhodocyclales</taxon>
        <taxon>Zoogloeaceae</taxon>
        <taxon>Thauera</taxon>
    </lineage>
</organism>
<comment type="catalytic activity">
    <reaction evidence="1">
        <text>[protein]-peptidylproline (omega=180) = [protein]-peptidylproline (omega=0)</text>
        <dbReference type="Rhea" id="RHEA:16237"/>
        <dbReference type="Rhea" id="RHEA-COMP:10747"/>
        <dbReference type="Rhea" id="RHEA-COMP:10748"/>
        <dbReference type="ChEBI" id="CHEBI:83833"/>
        <dbReference type="ChEBI" id="CHEBI:83834"/>
        <dbReference type="EC" id="5.2.1.8"/>
    </reaction>
</comment>
<dbReference type="Gene3D" id="1.10.8.1040">
    <property type="match status" value="1"/>
</dbReference>
<dbReference type="Proteomes" id="UP000036902">
    <property type="component" value="Chromosome"/>
</dbReference>
<dbReference type="PANTHER" id="PTHR47245:SF1">
    <property type="entry name" value="FOLDASE PROTEIN PRSA"/>
    <property type="match status" value="1"/>
</dbReference>
<dbReference type="Pfam" id="PF13145">
    <property type="entry name" value="Rotamase_2"/>
    <property type="match status" value="1"/>
</dbReference>
<dbReference type="GO" id="GO:0003755">
    <property type="term" value="F:peptidyl-prolyl cis-trans isomerase activity"/>
    <property type="evidence" value="ECO:0007669"/>
    <property type="project" value="UniProtKB-KW"/>
</dbReference>
<feature type="chain" id="PRO_5007797895" description="peptidylprolyl isomerase" evidence="8">
    <location>
        <begin position="24"/>
        <end position="260"/>
    </location>
</feature>
<evidence type="ECO:0000313" key="10">
    <source>
        <dbReference type="EMBL" id="AMO36279.1"/>
    </source>
</evidence>
<reference evidence="11" key="1">
    <citation type="submission" date="2016-03" db="EMBL/GenBank/DDBJ databases">
        <authorList>
            <person name="Ma C."/>
            <person name="Zhou S."/>
            <person name="Yang G."/>
        </authorList>
    </citation>
    <scope>NUCLEOTIDE SEQUENCE [LARGE SCALE GENOMIC DNA]</scope>
    <source>
        <strain evidence="11">SgZ-1</strain>
    </source>
</reference>
<accession>A0A127K2U5</accession>
<dbReference type="KEGG" id="thu:AC731_004615"/>
<sequence>MKRFPSRLAIALMAGFIALPAAAAESLAKVNGIAIPAERAEAMLAEQRAQGAPESQQLKDAVREELIRREVLSQEAANKGLAKKADVQAQMEMAKQAILIRAYLQDFVKNNPVSDADLKKEYDAIKSRMGDKEYKPRHVLVETEDEAKAIIAKLQSGTAFEEVAKDSRDPGSKDRGGDLGWSNPGMFVKPFSDAMVGLEKGKFTTTPVKSDFGYHVIQLDDVRATQAPPFEEVKPQLQQRLQQQKVEKHVIDLRAKAKVE</sequence>
<dbReference type="RefSeq" id="WP_048709578.1">
    <property type="nucleotide sequence ID" value="NZ_CP014646.1"/>
</dbReference>
<dbReference type="InterPro" id="IPR000297">
    <property type="entry name" value="PPIase_PpiC"/>
</dbReference>
<evidence type="ECO:0000256" key="1">
    <source>
        <dbReference type="ARBA" id="ARBA00000971"/>
    </source>
</evidence>
<dbReference type="EMBL" id="CP014646">
    <property type="protein sequence ID" value="AMO36279.1"/>
    <property type="molecule type" value="Genomic_DNA"/>
</dbReference>
<evidence type="ECO:0000256" key="2">
    <source>
        <dbReference type="ARBA" id="ARBA00007656"/>
    </source>
</evidence>
<keyword evidence="6 7" id="KW-0413">Isomerase</keyword>
<evidence type="ECO:0000256" key="6">
    <source>
        <dbReference type="ARBA" id="ARBA00023235"/>
    </source>
</evidence>
<dbReference type="SUPFAM" id="SSF109998">
    <property type="entry name" value="Triger factor/SurA peptide-binding domain-like"/>
    <property type="match status" value="1"/>
</dbReference>
<keyword evidence="4 8" id="KW-0732">Signal</keyword>
<dbReference type="PROSITE" id="PS50198">
    <property type="entry name" value="PPIC_PPIASE_2"/>
    <property type="match status" value="1"/>
</dbReference>
<evidence type="ECO:0000313" key="11">
    <source>
        <dbReference type="Proteomes" id="UP000036902"/>
    </source>
</evidence>
<dbReference type="STRING" id="1134435.AC731_004615"/>
<evidence type="ECO:0000256" key="8">
    <source>
        <dbReference type="SAM" id="SignalP"/>
    </source>
</evidence>
<evidence type="ECO:0000256" key="3">
    <source>
        <dbReference type="ARBA" id="ARBA00013194"/>
    </source>
</evidence>
<dbReference type="SUPFAM" id="SSF54534">
    <property type="entry name" value="FKBP-like"/>
    <property type="match status" value="1"/>
</dbReference>
<feature type="domain" description="PpiC" evidence="9">
    <location>
        <begin position="131"/>
        <end position="221"/>
    </location>
</feature>
<evidence type="ECO:0000259" key="9">
    <source>
        <dbReference type="PROSITE" id="PS50198"/>
    </source>
</evidence>
<protein>
    <recommendedName>
        <fullName evidence="3">peptidylprolyl isomerase</fullName>
        <ecNumber evidence="3">5.2.1.8</ecNumber>
    </recommendedName>
</protein>
<evidence type="ECO:0000256" key="5">
    <source>
        <dbReference type="ARBA" id="ARBA00023110"/>
    </source>
</evidence>
<gene>
    <name evidence="10" type="ORF">AC731_004615</name>
</gene>
<proteinExistence type="inferred from homology"/>
<comment type="similarity">
    <text evidence="2">Belongs to the PpiC/parvulin rotamase family.</text>
</comment>
<evidence type="ECO:0000256" key="7">
    <source>
        <dbReference type="PROSITE-ProRule" id="PRU00278"/>
    </source>
</evidence>